<dbReference type="PANTHER" id="PTHR21666">
    <property type="entry name" value="PEPTIDASE-RELATED"/>
    <property type="match status" value="1"/>
</dbReference>
<evidence type="ECO:0008006" key="4">
    <source>
        <dbReference type="Google" id="ProtNLM"/>
    </source>
</evidence>
<sequence length="451" mass="50438">MSALTITTLTFASATALATPLESSWSGDLDAPPDRPRNTWEMDAFDNIWPLCGGSYDTLGSLFECPAIAVGDTSTYSDLWTVNDTFGPRELSYQPVDWHRGIDFSAECGEPVFAIADGTVKRLKYDTSGTDDPSVAVRHCFDDIHPDDPNYTNDHDYGCYTTYYRHLAGVEVAMNEHVVQGQQIGWSGYSNVGDRIHEFADVNGYDPSVAEACAARLSGDYRHLHFEVLESSTIKYFWTYSGDAIHPLHALPYNDTSAGEITELVVRSPATGELEVDVEIEFPHGEVDMAGVDVDLYERSCWWWWTILTPLDQDGDLDPSGDRYFSNTEGSNPSSPTWFDFERWNWQWSHRGSSSPYDWATEDADCPHAGEHGSSYSSNYHLERDTAGESFNGVAVEPAHFNDDEPFWTVGFDFERFSVPDDVSTHNACVRAQLYDIHGTEVATEEINCSC</sequence>
<dbReference type="Gene3D" id="2.70.70.10">
    <property type="entry name" value="Glucose Permease (Domain IIA)"/>
    <property type="match status" value="1"/>
</dbReference>
<dbReference type="RefSeq" id="WP_006973153.1">
    <property type="nucleotide sequence ID" value="NZ_ABCS01000042.1"/>
</dbReference>
<dbReference type="PANTHER" id="PTHR21666:SF270">
    <property type="entry name" value="MUREIN HYDROLASE ACTIVATOR ENVC"/>
    <property type="match status" value="1"/>
</dbReference>
<dbReference type="SUPFAM" id="SSF51261">
    <property type="entry name" value="Duplicated hybrid motif"/>
    <property type="match status" value="1"/>
</dbReference>
<dbReference type="InterPro" id="IPR050570">
    <property type="entry name" value="Cell_wall_metabolism_enzyme"/>
</dbReference>
<feature type="chain" id="PRO_5002697645" description="Peptidase M23 domain-containing protein" evidence="1">
    <location>
        <begin position="19"/>
        <end position="451"/>
    </location>
</feature>
<keyword evidence="3" id="KW-1185">Reference proteome</keyword>
<name>A6G8V8_9BACT</name>
<dbReference type="Proteomes" id="UP000005801">
    <property type="component" value="Unassembled WGS sequence"/>
</dbReference>
<gene>
    <name evidence="2" type="ORF">PPSIR1_13865</name>
</gene>
<evidence type="ECO:0000256" key="1">
    <source>
        <dbReference type="SAM" id="SignalP"/>
    </source>
</evidence>
<evidence type="ECO:0000313" key="2">
    <source>
        <dbReference type="EMBL" id="EDM77644.1"/>
    </source>
</evidence>
<evidence type="ECO:0000313" key="3">
    <source>
        <dbReference type="Proteomes" id="UP000005801"/>
    </source>
</evidence>
<proteinExistence type="predicted"/>
<dbReference type="InterPro" id="IPR011055">
    <property type="entry name" value="Dup_hybrid_motif"/>
</dbReference>
<dbReference type="EMBL" id="ABCS01000042">
    <property type="protein sequence ID" value="EDM77644.1"/>
    <property type="molecule type" value="Genomic_DNA"/>
</dbReference>
<accession>A6G8V8</accession>
<dbReference type="GO" id="GO:0004222">
    <property type="term" value="F:metalloendopeptidase activity"/>
    <property type="evidence" value="ECO:0007669"/>
    <property type="project" value="TreeGrafter"/>
</dbReference>
<keyword evidence="1" id="KW-0732">Signal</keyword>
<dbReference type="OrthoDB" id="9815245at2"/>
<comment type="caution">
    <text evidence="2">The sequence shown here is derived from an EMBL/GenBank/DDBJ whole genome shotgun (WGS) entry which is preliminary data.</text>
</comment>
<feature type="signal peptide" evidence="1">
    <location>
        <begin position="1"/>
        <end position="18"/>
    </location>
</feature>
<dbReference type="CDD" id="cd12797">
    <property type="entry name" value="M23_peptidase"/>
    <property type="match status" value="1"/>
</dbReference>
<dbReference type="eggNOG" id="COG0739">
    <property type="taxonomic scope" value="Bacteria"/>
</dbReference>
<protein>
    <recommendedName>
        <fullName evidence="4">Peptidase M23 domain-containing protein</fullName>
    </recommendedName>
</protein>
<reference evidence="2 3" key="1">
    <citation type="submission" date="2007-06" db="EMBL/GenBank/DDBJ databases">
        <authorList>
            <person name="Shimkets L."/>
            <person name="Ferriera S."/>
            <person name="Johnson J."/>
            <person name="Kravitz S."/>
            <person name="Beeson K."/>
            <person name="Sutton G."/>
            <person name="Rogers Y.-H."/>
            <person name="Friedman R."/>
            <person name="Frazier M."/>
            <person name="Venter J.C."/>
        </authorList>
    </citation>
    <scope>NUCLEOTIDE SEQUENCE [LARGE SCALE GENOMIC DNA]</scope>
    <source>
        <strain evidence="2 3">SIR-1</strain>
    </source>
</reference>
<dbReference type="STRING" id="391625.PPSIR1_13865"/>
<organism evidence="2 3">
    <name type="scientific">Plesiocystis pacifica SIR-1</name>
    <dbReference type="NCBI Taxonomy" id="391625"/>
    <lineage>
        <taxon>Bacteria</taxon>
        <taxon>Pseudomonadati</taxon>
        <taxon>Myxococcota</taxon>
        <taxon>Polyangia</taxon>
        <taxon>Nannocystales</taxon>
        <taxon>Nannocystaceae</taxon>
        <taxon>Plesiocystis</taxon>
    </lineage>
</organism>
<dbReference type="AlphaFoldDB" id="A6G8V8"/>